<comment type="caution">
    <text evidence="3">The sequence shown here is derived from an EMBL/GenBank/DDBJ whole genome shotgun (WGS) entry which is preliminary data.</text>
</comment>
<dbReference type="SUPFAM" id="SSF51556">
    <property type="entry name" value="Metallo-dependent hydrolases"/>
    <property type="match status" value="1"/>
</dbReference>
<dbReference type="Proteomes" id="UP000675163">
    <property type="component" value="Unassembled WGS sequence"/>
</dbReference>
<feature type="compositionally biased region" description="Polar residues" evidence="1">
    <location>
        <begin position="1"/>
        <end position="15"/>
    </location>
</feature>
<dbReference type="Gene3D" id="3.10.310.70">
    <property type="match status" value="1"/>
</dbReference>
<dbReference type="RefSeq" id="WP_245189899.1">
    <property type="nucleotide sequence ID" value="NZ_JAFIDA010000001.1"/>
</dbReference>
<gene>
    <name evidence="3" type="ORF">JOF28_001420</name>
</gene>
<evidence type="ECO:0000259" key="2">
    <source>
        <dbReference type="Pfam" id="PF07969"/>
    </source>
</evidence>
<feature type="region of interest" description="Disordered" evidence="1">
    <location>
        <begin position="1"/>
        <end position="22"/>
    </location>
</feature>
<dbReference type="Gene3D" id="3.20.20.140">
    <property type="entry name" value="Metal-dependent hydrolases"/>
    <property type="match status" value="1"/>
</dbReference>
<reference evidence="3" key="1">
    <citation type="submission" date="2021-02" db="EMBL/GenBank/DDBJ databases">
        <title>Sequencing the genomes of 1000 actinobacteria strains.</title>
        <authorList>
            <person name="Klenk H.-P."/>
        </authorList>
    </citation>
    <scope>NUCLEOTIDE SEQUENCE</scope>
    <source>
        <strain evidence="3">DSM 22850</strain>
    </source>
</reference>
<dbReference type="Gene3D" id="2.30.40.10">
    <property type="entry name" value="Urease, subunit C, domain 1"/>
    <property type="match status" value="1"/>
</dbReference>
<evidence type="ECO:0000313" key="3">
    <source>
        <dbReference type="EMBL" id="MBP1326188.1"/>
    </source>
</evidence>
<dbReference type="InterPro" id="IPR011059">
    <property type="entry name" value="Metal-dep_hydrolase_composite"/>
</dbReference>
<evidence type="ECO:0000256" key="1">
    <source>
        <dbReference type="SAM" id="MobiDB-lite"/>
    </source>
</evidence>
<keyword evidence="4" id="KW-1185">Reference proteome</keyword>
<protein>
    <submittedName>
        <fullName evidence="3">Amidohydrolase YtcJ</fullName>
    </submittedName>
</protein>
<dbReference type="PANTHER" id="PTHR22642:SF2">
    <property type="entry name" value="PROTEIN LONG AFTER FAR-RED 3"/>
    <property type="match status" value="1"/>
</dbReference>
<dbReference type="AlphaFoldDB" id="A0A940PSW7"/>
<dbReference type="Pfam" id="PF07969">
    <property type="entry name" value="Amidohydro_3"/>
    <property type="match status" value="1"/>
</dbReference>
<feature type="domain" description="Amidohydrolase 3" evidence="2">
    <location>
        <begin position="73"/>
        <end position="560"/>
    </location>
</feature>
<dbReference type="PANTHER" id="PTHR22642">
    <property type="entry name" value="IMIDAZOLONEPROPIONASE"/>
    <property type="match status" value="1"/>
</dbReference>
<accession>A0A940PSW7</accession>
<dbReference type="EMBL" id="JAFIDA010000001">
    <property type="protein sequence ID" value="MBP1326188.1"/>
    <property type="molecule type" value="Genomic_DNA"/>
</dbReference>
<dbReference type="InterPro" id="IPR013108">
    <property type="entry name" value="Amidohydro_3"/>
</dbReference>
<dbReference type="GO" id="GO:0016810">
    <property type="term" value="F:hydrolase activity, acting on carbon-nitrogen (but not peptide) bonds"/>
    <property type="evidence" value="ECO:0007669"/>
    <property type="project" value="InterPro"/>
</dbReference>
<evidence type="ECO:0000313" key="4">
    <source>
        <dbReference type="Proteomes" id="UP000675163"/>
    </source>
</evidence>
<dbReference type="SUPFAM" id="SSF51338">
    <property type="entry name" value="Composite domain of metallo-dependent hydrolases"/>
    <property type="match status" value="1"/>
</dbReference>
<sequence length="562" mass="59442">MMHSPDSPSTGTPLTPRTGGSLALTGAHLRSNAHLGRACDATALLVIDGRIAHIGSDADITARAVALGIAVRDVASATITPGLFDSHTHPHWAADLTTGIDLGGLATIADLTEALAAEHARLPEGAWLRGWNLDYEAFTGTGSGTGLHYSLIEDAAPGRPIALICYDLHTALGSAAALAAAGITGAREFADASEIVVDDAGIPTGELREPTAYNLLFDAAPAKSHDAERDALRDMLRALAATGLTGGAIMDGKPATSELLAELEERGELDQRLTVHHWHAVGDADDDVARVIAAKDAGGRLWQGGAIKLFSDGVIDTGTAWLHERDAHGDGRAAFWPSWERFAEVVRAYHDAGLLIATHAVGDYAVSQVLDVYAELPCRPGLPAHSIEHLEVLADVDVDRLRAFGGPSSSRVTASMQPLHMQWREADCSDNWAQRLGERAATGYRVRDVIDAGITVTLGSDWPVAQYDPRLGMAWARGRHTPGDASAHVFEPDQQLTGEEALFAYTLWPALARGHADRGVLEVGAVADLTVWGSDPVEATADELPEVPIVLTVVDGRVVHEA</sequence>
<dbReference type="InterPro" id="IPR032466">
    <property type="entry name" value="Metal_Hydrolase"/>
</dbReference>
<name>A0A940PSW7_9MICO</name>
<organism evidence="3 4">
    <name type="scientific">Leucobacter exalbidus</name>
    <dbReference type="NCBI Taxonomy" id="662960"/>
    <lineage>
        <taxon>Bacteria</taxon>
        <taxon>Bacillati</taxon>
        <taxon>Actinomycetota</taxon>
        <taxon>Actinomycetes</taxon>
        <taxon>Micrococcales</taxon>
        <taxon>Microbacteriaceae</taxon>
        <taxon>Leucobacter</taxon>
    </lineage>
</organism>
<proteinExistence type="predicted"/>